<gene>
    <name evidence="2" type="ORF">U14_05976</name>
</gene>
<proteinExistence type="predicted"/>
<dbReference type="HOGENOM" id="CLU_2894853_0_0_0"/>
<keyword evidence="3" id="KW-1185">Reference proteome</keyword>
<feature type="compositionally biased region" description="Polar residues" evidence="1">
    <location>
        <begin position="51"/>
        <end position="62"/>
    </location>
</feature>
<evidence type="ECO:0000313" key="2">
    <source>
        <dbReference type="EMBL" id="GAK54688.1"/>
    </source>
</evidence>
<dbReference type="Proteomes" id="UP000030700">
    <property type="component" value="Unassembled WGS sequence"/>
</dbReference>
<evidence type="ECO:0000313" key="3">
    <source>
        <dbReference type="Proteomes" id="UP000030700"/>
    </source>
</evidence>
<name>A0A081BTF7_9BACT</name>
<sequence>MARKKWQLLTDVTQRRRQFPSWEGQGVGSSLNDSPPQQPTPNPSQEGSLRPFTSNLLRNISY</sequence>
<accession>A0A081BTF7</accession>
<protein>
    <submittedName>
        <fullName evidence="2">Uncharacterized protein</fullName>
    </submittedName>
</protein>
<evidence type="ECO:0000256" key="1">
    <source>
        <dbReference type="SAM" id="MobiDB-lite"/>
    </source>
</evidence>
<feature type="region of interest" description="Disordered" evidence="1">
    <location>
        <begin position="15"/>
        <end position="62"/>
    </location>
</feature>
<dbReference type="EMBL" id="DF820462">
    <property type="protein sequence ID" value="GAK54688.1"/>
    <property type="molecule type" value="Genomic_DNA"/>
</dbReference>
<organism evidence="2 3">
    <name type="scientific">Candidatus Moduliflexus flocculans</name>
    <dbReference type="NCBI Taxonomy" id="1499966"/>
    <lineage>
        <taxon>Bacteria</taxon>
        <taxon>Candidatus Moduliflexota</taxon>
        <taxon>Candidatus Moduliflexia</taxon>
        <taxon>Candidatus Moduliflexales</taxon>
        <taxon>Candidatus Moduliflexaceae</taxon>
    </lineage>
</organism>
<reference evidence="2 3" key="1">
    <citation type="journal article" date="2015" name="PeerJ">
        <title>First genomic representation of candidate bacterial phylum KSB3 points to enhanced environmental sensing as a trigger of wastewater bulking.</title>
        <authorList>
            <person name="Sekiguchi Y."/>
            <person name="Ohashi A."/>
            <person name="Parks D.H."/>
            <person name="Yamauchi T."/>
            <person name="Tyson G.W."/>
            <person name="Hugenholtz P."/>
        </authorList>
    </citation>
    <scope>NUCLEOTIDE SEQUENCE [LARGE SCALE GENOMIC DNA]</scope>
</reference>
<dbReference type="AlphaFoldDB" id="A0A081BTF7"/>